<dbReference type="Gene3D" id="2.60.120.380">
    <property type="match status" value="1"/>
</dbReference>
<evidence type="ECO:0000313" key="4">
    <source>
        <dbReference type="Proteomes" id="UP000033423"/>
    </source>
</evidence>
<evidence type="ECO:0000259" key="2">
    <source>
        <dbReference type="Pfam" id="PF18998"/>
    </source>
</evidence>
<dbReference type="Proteomes" id="UP000033423">
    <property type="component" value="Unassembled WGS sequence"/>
</dbReference>
<reference evidence="3 4" key="1">
    <citation type="submission" date="2015-02" db="EMBL/GenBank/DDBJ databases">
        <title>Single-cell genomics of uncultivated deep-branching MTB reveals a conserved set of magnetosome genes.</title>
        <authorList>
            <person name="Kolinko S."/>
            <person name="Richter M."/>
            <person name="Glockner F.O."/>
            <person name="Brachmann A."/>
            <person name="Schuler D."/>
        </authorList>
    </citation>
    <scope>NUCLEOTIDE SEQUENCE [LARGE SCALE GENOMIC DNA]</scope>
    <source>
        <strain evidence="3">TM-1</strain>
    </source>
</reference>
<dbReference type="InterPro" id="IPR044060">
    <property type="entry name" value="Bacterial_rp_domain"/>
</dbReference>
<evidence type="ECO:0000259" key="1">
    <source>
        <dbReference type="Pfam" id="PF04151"/>
    </source>
</evidence>
<dbReference type="InterPro" id="IPR007280">
    <property type="entry name" value="Peptidase_C_arc/bac"/>
</dbReference>
<dbReference type="Pfam" id="PF04151">
    <property type="entry name" value="PPC"/>
    <property type="match status" value="1"/>
</dbReference>
<dbReference type="EMBL" id="LACI01001396">
    <property type="protein sequence ID" value="KJU84555.1"/>
    <property type="molecule type" value="Genomic_DNA"/>
</dbReference>
<protein>
    <submittedName>
        <fullName evidence="3">Cell wall/surface repeat-containing protein</fullName>
    </submittedName>
</protein>
<dbReference type="AlphaFoldDB" id="A0A0F3GRG1"/>
<name>A0A0F3GRG1_9BACT</name>
<accession>A0A0F3GRG1</accession>
<organism evidence="3 4">
    <name type="scientific">Candidatus Magnetobacterium bavaricum</name>
    <dbReference type="NCBI Taxonomy" id="29290"/>
    <lineage>
        <taxon>Bacteria</taxon>
        <taxon>Pseudomonadati</taxon>
        <taxon>Nitrospirota</taxon>
        <taxon>Thermodesulfovibrionia</taxon>
        <taxon>Thermodesulfovibrionales</taxon>
        <taxon>Candidatus Magnetobacteriaceae</taxon>
        <taxon>Candidatus Magnetobacterium</taxon>
    </lineage>
</organism>
<comment type="caution">
    <text evidence="3">The sequence shown here is derived from an EMBL/GenBank/DDBJ whole genome shotgun (WGS) entry which is preliminary data.</text>
</comment>
<keyword evidence="4" id="KW-1185">Reference proteome</keyword>
<feature type="domain" description="Bacterial repeat" evidence="2">
    <location>
        <begin position="33"/>
        <end position="97"/>
    </location>
</feature>
<evidence type="ECO:0000313" key="3">
    <source>
        <dbReference type="EMBL" id="KJU84555.1"/>
    </source>
</evidence>
<gene>
    <name evidence="3" type="ORF">MBAV_003253</name>
</gene>
<dbReference type="PATRIC" id="fig|29290.4.peg.4309"/>
<sequence>MSAAKNVTANFSAGNTYTLTITNSSSSAGSVTADTGTISWSGDTGTASYTSGTSVTLTATPNDGYYLFSWGGACSGTSSTCKLTMSVNKSVSVKFSPGYALTAKKAGTGSGVVAPTTGYMTWSGNTGRAIYSTVTSVNLWATAGSDSVFTGYSGDCSGKTCALTMSSNKSVTATFASTSCAGTSAISVSTPATGSWSSSSCYSTHMSGSYAAYYTLTLSKSTNVQIKLTSTSADAYLVLMSGSGTNGTVSTSDDDSGGGTDAQISKTLSAGTYTIEATTVDPATTGMYTLTVTSW</sequence>
<dbReference type="Pfam" id="PF18998">
    <property type="entry name" value="Flg_new_2"/>
    <property type="match status" value="2"/>
</dbReference>
<dbReference type="SUPFAM" id="SSF89260">
    <property type="entry name" value="Collagen-binding domain"/>
    <property type="match status" value="1"/>
</dbReference>
<feature type="domain" description="Bacterial repeat" evidence="2">
    <location>
        <begin position="128"/>
        <end position="177"/>
    </location>
</feature>
<proteinExistence type="predicted"/>
<feature type="domain" description="Peptidase C-terminal archaeal/bacterial" evidence="1">
    <location>
        <begin position="212"/>
        <end position="277"/>
    </location>
</feature>